<dbReference type="VEuPathDB" id="FungiDB:BO80DRAFT_170414"/>
<dbReference type="GeneID" id="37218803"/>
<gene>
    <name evidence="2" type="ORF">BO80DRAFT_170414</name>
</gene>
<sequence>MILGEWILYRVYTSGKQPESASREKKKKNQKKSKEEREVEDTKSNESKETTPAVRISIAPRHQTMQKQHQLHVRVCVLYVLVQTHRVPTTSR</sequence>
<evidence type="ECO:0000313" key="2">
    <source>
        <dbReference type="EMBL" id="RAL04954.1"/>
    </source>
</evidence>
<dbReference type="RefSeq" id="XP_025579281.1">
    <property type="nucleotide sequence ID" value="XM_025713938.1"/>
</dbReference>
<dbReference type="AlphaFoldDB" id="A0A395HFF2"/>
<evidence type="ECO:0000256" key="1">
    <source>
        <dbReference type="SAM" id="MobiDB-lite"/>
    </source>
</evidence>
<dbReference type="EMBL" id="KZ824422">
    <property type="protein sequence ID" value="RAL04954.1"/>
    <property type="molecule type" value="Genomic_DNA"/>
</dbReference>
<name>A0A395HFF2_9EURO</name>
<evidence type="ECO:0000313" key="3">
    <source>
        <dbReference type="Proteomes" id="UP000249402"/>
    </source>
</evidence>
<organism evidence="2 3">
    <name type="scientific">Aspergillus ibericus CBS 121593</name>
    <dbReference type="NCBI Taxonomy" id="1448316"/>
    <lineage>
        <taxon>Eukaryota</taxon>
        <taxon>Fungi</taxon>
        <taxon>Dikarya</taxon>
        <taxon>Ascomycota</taxon>
        <taxon>Pezizomycotina</taxon>
        <taxon>Eurotiomycetes</taxon>
        <taxon>Eurotiomycetidae</taxon>
        <taxon>Eurotiales</taxon>
        <taxon>Aspergillaceae</taxon>
        <taxon>Aspergillus</taxon>
        <taxon>Aspergillus subgen. Circumdati</taxon>
    </lineage>
</organism>
<feature type="region of interest" description="Disordered" evidence="1">
    <location>
        <begin position="14"/>
        <end position="62"/>
    </location>
</feature>
<proteinExistence type="predicted"/>
<keyword evidence="3" id="KW-1185">Reference proteome</keyword>
<accession>A0A395HFF2</accession>
<dbReference type="Proteomes" id="UP000249402">
    <property type="component" value="Unassembled WGS sequence"/>
</dbReference>
<protein>
    <submittedName>
        <fullName evidence="2">Uncharacterized protein</fullName>
    </submittedName>
</protein>
<feature type="compositionally biased region" description="Basic and acidic residues" evidence="1">
    <location>
        <begin position="32"/>
        <end position="49"/>
    </location>
</feature>
<reference evidence="2 3" key="1">
    <citation type="submission" date="2018-02" db="EMBL/GenBank/DDBJ databases">
        <title>The genomes of Aspergillus section Nigri reveals drivers in fungal speciation.</title>
        <authorList>
            <consortium name="DOE Joint Genome Institute"/>
            <person name="Vesth T.C."/>
            <person name="Nybo J."/>
            <person name="Theobald S."/>
            <person name="Brandl J."/>
            <person name="Frisvad J.C."/>
            <person name="Nielsen K.F."/>
            <person name="Lyhne E.K."/>
            <person name="Kogle M.E."/>
            <person name="Kuo A."/>
            <person name="Riley R."/>
            <person name="Clum A."/>
            <person name="Nolan M."/>
            <person name="Lipzen A."/>
            <person name="Salamov A."/>
            <person name="Henrissat B."/>
            <person name="Wiebenga A."/>
            <person name="De vries R.P."/>
            <person name="Grigoriev I.V."/>
            <person name="Mortensen U.H."/>
            <person name="Andersen M.R."/>
            <person name="Baker S.E."/>
        </authorList>
    </citation>
    <scope>NUCLEOTIDE SEQUENCE [LARGE SCALE GENOMIC DNA]</scope>
    <source>
        <strain evidence="2 3">CBS 121593</strain>
    </source>
</reference>